<dbReference type="AlphaFoldDB" id="A0A3D8TPL1"/>
<keyword evidence="18" id="KW-1003">Cell membrane</keyword>
<evidence type="ECO:0000256" key="10">
    <source>
        <dbReference type="ARBA" id="ARBA00022967"/>
    </source>
</evidence>
<sequence>MRLKWWKENWQFLAAGISGLLILLGWQTEGVVPAGATAGIFIAAFVIGGFDQAKEGILDTIKTRKLNVELLMVLAATGASIIGYWLEGAVLIFIFSLSGALETYTTNKSKREITKLMSFQPETAFLLLETGETEEVDVTSLKLQDLILVRPGERIPIDGVIVSGETSVDQSAINGESIPAQKGAHDEVFGGTVNLSGVIRMEVRKTADQTLFSQIIRMVKEAQSEPSHTAQFIEQFEDKYVKAVLVLVFVMLFLPHFLLDWSWNETFYRAMVLLTVASPCALVASVTPATLAAISNGARNGVLFKGGVHLENLRNVRAVAFDKTGTLTQGKPVVTDFFVAPEFDRTQVIDRIYALEQNSAHPLAEAIVRDFSEKRAESFTDLVMKDVPGFGVEAVIDGERWRVGKARFVGSEQAMKFAGSLSDTLPREGKTLVYASCGEQVVAMIALKDVKREEAVHAVSSLKKRGIKTIMVTGDNEATGLAIGEEIGIDYVIAGCLPEQKVDVLRDLKAVYGSVAMVGDGINDAPALAHATVGVAMGEGTDIAMEAADVVLMKNDLEKLSYASVLSVRLGRVVKQNIAFSILVIISLVLANLFQSINLPFGVIGHEGSTILVILNGLRLLLPNRKLAKEKDKPEKMQKPEIYHLKTPAL</sequence>
<dbReference type="RefSeq" id="WP_115753023.1">
    <property type="nucleotide sequence ID" value="NZ_LARY01000002.1"/>
</dbReference>
<keyword evidence="13 18" id="KW-0472">Membrane</keyword>
<evidence type="ECO:0000256" key="9">
    <source>
        <dbReference type="ARBA" id="ARBA00022842"/>
    </source>
</evidence>
<dbReference type="SFLD" id="SFLDS00003">
    <property type="entry name" value="Haloacid_Dehalogenase"/>
    <property type="match status" value="1"/>
</dbReference>
<dbReference type="SUPFAM" id="SSF81653">
    <property type="entry name" value="Calcium ATPase, transduction domain A"/>
    <property type="match status" value="1"/>
</dbReference>
<dbReference type="Proteomes" id="UP000257055">
    <property type="component" value="Unassembled WGS sequence"/>
</dbReference>
<comment type="subcellular location">
    <subcellularLocation>
        <location evidence="1">Cell membrane</location>
        <topology evidence="1">Multi-pass membrane protein</topology>
    </subcellularLocation>
</comment>
<accession>A0A3D8TPL1</accession>
<feature type="domain" description="P-type ATPase A" evidence="19">
    <location>
        <begin position="120"/>
        <end position="220"/>
    </location>
</feature>
<dbReference type="InterPro" id="IPR044492">
    <property type="entry name" value="P_typ_ATPase_HD_dom"/>
</dbReference>
<dbReference type="SFLD" id="SFLDG00002">
    <property type="entry name" value="C1.7:_P-type_atpase_like"/>
    <property type="match status" value="1"/>
</dbReference>
<protein>
    <recommendedName>
        <fullName evidence="16">Probable cadmium-transporting ATPase</fullName>
    </recommendedName>
    <alternativeName>
        <fullName evidence="17">Cadmium-efflux ATPase</fullName>
    </alternativeName>
</protein>
<evidence type="ECO:0000256" key="14">
    <source>
        <dbReference type="ARBA" id="ARBA00043263"/>
    </source>
</evidence>
<evidence type="ECO:0000256" key="12">
    <source>
        <dbReference type="ARBA" id="ARBA00023065"/>
    </source>
</evidence>
<evidence type="ECO:0000256" key="6">
    <source>
        <dbReference type="ARBA" id="ARBA00022723"/>
    </source>
</evidence>
<dbReference type="InterPro" id="IPR051949">
    <property type="entry name" value="Cation_Transport_ATPase"/>
</dbReference>
<evidence type="ECO:0000259" key="19">
    <source>
        <dbReference type="Pfam" id="PF00122"/>
    </source>
</evidence>
<evidence type="ECO:0000256" key="7">
    <source>
        <dbReference type="ARBA" id="ARBA00022741"/>
    </source>
</evidence>
<evidence type="ECO:0000256" key="3">
    <source>
        <dbReference type="ARBA" id="ARBA00022448"/>
    </source>
</evidence>
<dbReference type="Gene3D" id="3.40.1110.10">
    <property type="entry name" value="Calcium-transporting ATPase, cytoplasmic domain N"/>
    <property type="match status" value="1"/>
</dbReference>
<feature type="transmembrane region" description="Helical" evidence="18">
    <location>
        <begin position="12"/>
        <end position="28"/>
    </location>
</feature>
<feature type="transmembrane region" description="Helical" evidence="18">
    <location>
        <begin position="66"/>
        <end position="84"/>
    </location>
</feature>
<evidence type="ECO:0000256" key="16">
    <source>
        <dbReference type="ARBA" id="ARBA00074282"/>
    </source>
</evidence>
<dbReference type="CDD" id="cd07551">
    <property type="entry name" value="P-type_ATPase_HM_ZosA_PfeT-like"/>
    <property type="match status" value="1"/>
</dbReference>
<dbReference type="InterPro" id="IPR059000">
    <property type="entry name" value="ATPase_P-type_domA"/>
</dbReference>
<dbReference type="InterPro" id="IPR027256">
    <property type="entry name" value="P-typ_ATPase_IB"/>
</dbReference>
<keyword evidence="8 18" id="KW-0067">ATP-binding</keyword>
<evidence type="ECO:0000256" key="4">
    <source>
        <dbReference type="ARBA" id="ARBA00022553"/>
    </source>
</evidence>
<dbReference type="GO" id="GO:0005524">
    <property type="term" value="F:ATP binding"/>
    <property type="evidence" value="ECO:0007669"/>
    <property type="project" value="UniProtKB-UniRule"/>
</dbReference>
<reference evidence="21" key="1">
    <citation type="submission" date="2015-04" db="EMBL/GenBank/DDBJ databases">
        <authorList>
            <person name="Schardt J."/>
            <person name="Mueller-Herbst S."/>
            <person name="Scherer S."/>
            <person name="Huptas C."/>
        </authorList>
    </citation>
    <scope>NUCLEOTIDE SEQUENCE [LARGE SCALE GENOMIC DNA]</scope>
    <source>
        <strain evidence="21">Kiel-L1</strain>
    </source>
</reference>
<keyword evidence="5 18" id="KW-0812">Transmembrane</keyword>
<evidence type="ECO:0000256" key="11">
    <source>
        <dbReference type="ARBA" id="ARBA00022989"/>
    </source>
</evidence>
<comment type="caution">
    <text evidence="20">The sequence shown here is derived from an EMBL/GenBank/DDBJ whole genome shotgun (WGS) entry which is preliminary data.</text>
</comment>
<evidence type="ECO:0000256" key="8">
    <source>
        <dbReference type="ARBA" id="ARBA00022840"/>
    </source>
</evidence>
<evidence type="ECO:0000256" key="1">
    <source>
        <dbReference type="ARBA" id="ARBA00004651"/>
    </source>
</evidence>
<dbReference type="InterPro" id="IPR008250">
    <property type="entry name" value="ATPase_P-typ_transduc_dom_A_sf"/>
</dbReference>
<keyword evidence="11 18" id="KW-1133">Transmembrane helix</keyword>
<dbReference type="PANTHER" id="PTHR43079">
    <property type="entry name" value="PROBABLE CADMIUM/ZINC-TRANSPORTING ATPASE HMA1"/>
    <property type="match status" value="1"/>
</dbReference>
<keyword evidence="9" id="KW-0460">Magnesium</keyword>
<dbReference type="InterPro" id="IPR018303">
    <property type="entry name" value="ATPase_P-typ_P_site"/>
</dbReference>
<keyword evidence="21" id="KW-1185">Reference proteome</keyword>
<dbReference type="SUPFAM" id="SSF81665">
    <property type="entry name" value="Calcium ATPase, transmembrane domain M"/>
    <property type="match status" value="1"/>
</dbReference>
<evidence type="ECO:0000256" key="13">
    <source>
        <dbReference type="ARBA" id="ARBA00023136"/>
    </source>
</evidence>
<dbReference type="PANTHER" id="PTHR43079:SF1">
    <property type="entry name" value="CADMIUM_ZINC-TRANSPORTING ATPASE HMA1, CHLOROPLASTIC-RELATED"/>
    <property type="match status" value="1"/>
</dbReference>
<evidence type="ECO:0000256" key="15">
    <source>
        <dbReference type="ARBA" id="ARBA00055196"/>
    </source>
</evidence>
<comment type="function">
    <text evidence="15">Couples the hydrolysis of ATP with the export of cadmium.</text>
</comment>
<feature type="transmembrane region" description="Helical" evidence="18">
    <location>
        <begin position="240"/>
        <end position="259"/>
    </location>
</feature>
<keyword evidence="7 18" id="KW-0547">Nucleotide-binding</keyword>
<dbReference type="NCBIfam" id="TIGR01512">
    <property type="entry name" value="ATPase-IB2_Cd"/>
    <property type="match status" value="1"/>
</dbReference>
<dbReference type="GO" id="GO:0046872">
    <property type="term" value="F:metal ion binding"/>
    <property type="evidence" value="ECO:0007669"/>
    <property type="project" value="UniProtKB-KW"/>
</dbReference>
<feature type="transmembrane region" description="Helical" evidence="18">
    <location>
        <begin position="34"/>
        <end position="54"/>
    </location>
</feature>
<dbReference type="Pfam" id="PF00122">
    <property type="entry name" value="E1-E2_ATPase"/>
    <property type="match status" value="1"/>
</dbReference>
<evidence type="ECO:0000313" key="20">
    <source>
        <dbReference type="EMBL" id="RDX00780.1"/>
    </source>
</evidence>
<dbReference type="InterPro" id="IPR001757">
    <property type="entry name" value="P_typ_ATPase"/>
</dbReference>
<dbReference type="GO" id="GO:0046686">
    <property type="term" value="P:response to cadmium ion"/>
    <property type="evidence" value="ECO:0007669"/>
    <property type="project" value="UniProtKB-KW"/>
</dbReference>
<dbReference type="GO" id="GO:0016887">
    <property type="term" value="F:ATP hydrolysis activity"/>
    <property type="evidence" value="ECO:0007669"/>
    <property type="project" value="InterPro"/>
</dbReference>
<dbReference type="PRINTS" id="PR00119">
    <property type="entry name" value="CATATPASE"/>
</dbReference>
<keyword evidence="10" id="KW-1278">Translocase</keyword>
<name>A0A3D8TPL1_9LIST</name>
<dbReference type="InterPro" id="IPR036412">
    <property type="entry name" value="HAD-like_sf"/>
</dbReference>
<dbReference type="NCBIfam" id="TIGR01525">
    <property type="entry name" value="ATPase-IB_hvy"/>
    <property type="match status" value="1"/>
</dbReference>
<evidence type="ECO:0000313" key="21">
    <source>
        <dbReference type="Proteomes" id="UP000257055"/>
    </source>
</evidence>
<evidence type="ECO:0000256" key="2">
    <source>
        <dbReference type="ARBA" id="ARBA00006024"/>
    </source>
</evidence>
<dbReference type="InterPro" id="IPR023214">
    <property type="entry name" value="HAD_sf"/>
</dbReference>
<dbReference type="SFLD" id="SFLDF00027">
    <property type="entry name" value="p-type_atpase"/>
    <property type="match status" value="1"/>
</dbReference>
<feature type="transmembrane region" description="Helical" evidence="18">
    <location>
        <begin position="271"/>
        <end position="294"/>
    </location>
</feature>
<keyword evidence="12" id="KW-0406">Ion transport</keyword>
<dbReference type="Gene3D" id="3.40.50.1000">
    <property type="entry name" value="HAD superfamily/HAD-like"/>
    <property type="match status" value="1"/>
</dbReference>
<evidence type="ECO:0000256" key="18">
    <source>
        <dbReference type="RuleBase" id="RU362081"/>
    </source>
</evidence>
<dbReference type="Pfam" id="PF00702">
    <property type="entry name" value="Hydrolase"/>
    <property type="match status" value="1"/>
</dbReference>
<dbReference type="InterPro" id="IPR023299">
    <property type="entry name" value="ATPase_P-typ_cyto_dom_N"/>
</dbReference>
<gene>
    <name evidence="20" type="ORF">UR08_07300</name>
</gene>
<dbReference type="InterPro" id="IPR023298">
    <property type="entry name" value="ATPase_P-typ_TM_dom_sf"/>
</dbReference>
<dbReference type="PRINTS" id="PR00941">
    <property type="entry name" value="CDATPASE"/>
</dbReference>
<dbReference type="PROSITE" id="PS00154">
    <property type="entry name" value="ATPASE_E1_E2"/>
    <property type="match status" value="1"/>
</dbReference>
<dbReference type="GO" id="GO:0019829">
    <property type="term" value="F:ATPase-coupled monoatomic cation transmembrane transporter activity"/>
    <property type="evidence" value="ECO:0007669"/>
    <property type="project" value="InterPro"/>
</dbReference>
<dbReference type="NCBIfam" id="TIGR01494">
    <property type="entry name" value="ATPase_P-type"/>
    <property type="match status" value="1"/>
</dbReference>
<comment type="similarity">
    <text evidence="2 18">Belongs to the cation transport ATPase (P-type) (TC 3.A.3) family. Type IB subfamily.</text>
</comment>
<keyword evidence="6 18" id="KW-0479">Metal-binding</keyword>
<keyword evidence="14" id="KW-0105">Cadmium resistance</keyword>
<proteinExistence type="inferred from homology"/>
<organism evidence="20 21">
    <name type="scientific">Listeria kieliensis</name>
    <dbReference type="NCBI Taxonomy" id="1621700"/>
    <lineage>
        <taxon>Bacteria</taxon>
        <taxon>Bacillati</taxon>
        <taxon>Bacillota</taxon>
        <taxon>Bacilli</taxon>
        <taxon>Bacillales</taxon>
        <taxon>Listeriaceae</taxon>
        <taxon>Listeria</taxon>
    </lineage>
</organism>
<evidence type="ECO:0000256" key="5">
    <source>
        <dbReference type="ARBA" id="ARBA00022692"/>
    </source>
</evidence>
<dbReference type="EMBL" id="LARY01000002">
    <property type="protein sequence ID" value="RDX00780.1"/>
    <property type="molecule type" value="Genomic_DNA"/>
</dbReference>
<dbReference type="GO" id="GO:0005886">
    <property type="term" value="C:plasma membrane"/>
    <property type="evidence" value="ECO:0007669"/>
    <property type="project" value="UniProtKB-SubCell"/>
</dbReference>
<dbReference type="Gene3D" id="2.70.150.10">
    <property type="entry name" value="Calcium-transporting ATPase, cytoplasmic transduction domain A"/>
    <property type="match status" value="1"/>
</dbReference>
<dbReference type="SUPFAM" id="SSF56784">
    <property type="entry name" value="HAD-like"/>
    <property type="match status" value="1"/>
</dbReference>
<keyword evidence="4" id="KW-0597">Phosphoprotein</keyword>
<keyword evidence="3" id="KW-0813">Transport</keyword>
<evidence type="ECO:0000256" key="17">
    <source>
        <dbReference type="ARBA" id="ARBA00078718"/>
    </source>
</evidence>
<dbReference type="FunFam" id="2.70.150.10:FF:000002">
    <property type="entry name" value="Copper-transporting ATPase 1, putative"/>
    <property type="match status" value="1"/>
</dbReference>